<dbReference type="AlphaFoldDB" id="A0A8H3KXQ2"/>
<dbReference type="InterPro" id="IPR043502">
    <property type="entry name" value="DNA/RNA_pol_sf"/>
</dbReference>
<evidence type="ECO:0000256" key="1">
    <source>
        <dbReference type="SAM" id="MobiDB-lite"/>
    </source>
</evidence>
<dbReference type="PANTHER" id="PTHR21301:SF10">
    <property type="entry name" value="REVERSE TRANSCRIPTASE DOMAIN-CONTAINING PROTEIN"/>
    <property type="match status" value="1"/>
</dbReference>
<feature type="domain" description="Reverse transcriptase" evidence="2">
    <location>
        <begin position="583"/>
        <end position="846"/>
    </location>
</feature>
<feature type="region of interest" description="Disordered" evidence="1">
    <location>
        <begin position="308"/>
        <end position="376"/>
    </location>
</feature>
<feature type="compositionally biased region" description="Low complexity" evidence="1">
    <location>
        <begin position="35"/>
        <end position="47"/>
    </location>
</feature>
<dbReference type="EMBL" id="BLAL01000019">
    <property type="protein sequence ID" value="GES76150.1"/>
    <property type="molecule type" value="Genomic_DNA"/>
</dbReference>
<accession>A0A8H3KXQ2</accession>
<feature type="compositionally biased region" description="Basic and acidic residues" evidence="1">
    <location>
        <begin position="349"/>
        <end position="359"/>
    </location>
</feature>
<dbReference type="Proteomes" id="UP000615446">
    <property type="component" value="Unassembled WGS sequence"/>
</dbReference>
<keyword evidence="3" id="KW-0808">Transferase</keyword>
<feature type="compositionally biased region" description="Polar residues" evidence="1">
    <location>
        <begin position="360"/>
        <end position="376"/>
    </location>
</feature>
<feature type="compositionally biased region" description="Polar residues" evidence="1">
    <location>
        <begin position="1"/>
        <end position="27"/>
    </location>
</feature>
<evidence type="ECO:0000259" key="2">
    <source>
        <dbReference type="PROSITE" id="PS50878"/>
    </source>
</evidence>
<feature type="compositionally biased region" description="Polar residues" evidence="1">
    <location>
        <begin position="308"/>
        <end position="333"/>
    </location>
</feature>
<dbReference type="InterPro" id="IPR000477">
    <property type="entry name" value="RT_dom"/>
</dbReference>
<sequence length="1016" mass="115666">MSGNQGQGHSYPSGSASQPISAPTGLNMTDMLAFNPHHPLNQQQLPPANNPPPTNTDNNNNQGGGDDDEMEGLADHLDAAIDLTSPDYLNLANVFGKVHELACTRAMKTRVKNLVSKLARLQKRLIFLSSMASMEGVDQEGGDDAAAAIFNMPNVGRRKYKIGEIRKNFQFRLVDVPSVRKNTLEVLQTNIALVTWSALYQDCNSDITDTTAAITACPGKLNKELEDAAVAALNSSLLNDTEKNKLTLWWVYLKQFNNRLFNLHVTKCKTGMVSTNRNNCNNLIIEVLTNCVRNSSLVMMTNPSTILDQSPHEQISQGTNSCQAEHSKTQGSPKQRRQKRRRTVKKTKGKEGTGHRQQDEGSCQKSGTKTKRPQTGQKKVFVNTFLPERNITIPSYVFRTLNLGANFQLCSIPSFQTIQKGWETSARQIQEAINKREEQGLISSNLAYINNLMNALNDQRFCNVKFINKVTHNKALRKAANINLSLQRVYDFIRDNKLLVILADKNLGLTIVDKDWYHEHMQKHITNTSYFEELDINDTTAGVVRIVDGDLDWKPFFTKWEYNLRKLVKERYGKAQAGRDFMDAYFDWDAAVFPQPYGLIKLHKQPPKLRYITPVVGWMNKKVAVYVVGFLQPYVEKCKWILASSTQLINLVEADISNRLLVSQNKSLWVGTFDVQDMYNQIDYREALQIIYDFAKEEGWVDSKNKKHWNFVLNLVHWVCQTAYITYDGHFYKQIRGLPMGSPLSPVIANLFMAGVEDKATKALESYYETVSTTLAYYRYLDDIIIIATSHTVRIDDSEGCSPLEEDAGALLCEISKAVVESSIAFDYTGDAWRNGESVEYLDLRLMVNSRNGKKWLTTSVFDKPTNLHIYTDPSTWYPMSYVYNWIQGKNIRYIRNSSSPQVYRESLDLFKEFLFRRNFLDRKIEAQLQLNSWADRQALLRGEKPHKDRKGKGKDTRQNTYVLIDNSGCRDVITSSVKAIDNIAREFVPELDLRFAPVVKKGKNILSVMNTLRKH</sequence>
<feature type="compositionally biased region" description="Basic residues" evidence="1">
    <location>
        <begin position="334"/>
        <end position="348"/>
    </location>
</feature>
<keyword evidence="3" id="KW-0548">Nucleotidyltransferase</keyword>
<proteinExistence type="predicted"/>
<evidence type="ECO:0000313" key="4">
    <source>
        <dbReference type="Proteomes" id="UP000615446"/>
    </source>
</evidence>
<name>A0A8H3KXQ2_9GLOM</name>
<dbReference type="SUPFAM" id="SSF56672">
    <property type="entry name" value="DNA/RNA polymerases"/>
    <property type="match status" value="1"/>
</dbReference>
<dbReference type="Pfam" id="PF00078">
    <property type="entry name" value="RVT_1"/>
    <property type="match status" value="1"/>
</dbReference>
<dbReference type="OrthoDB" id="2447884at2759"/>
<feature type="region of interest" description="Disordered" evidence="1">
    <location>
        <begin position="1"/>
        <end position="71"/>
    </location>
</feature>
<keyword evidence="3" id="KW-0695">RNA-directed DNA polymerase</keyword>
<comment type="caution">
    <text evidence="3">The sequence shown here is derived from an EMBL/GenBank/DDBJ whole genome shotgun (WGS) entry which is preliminary data.</text>
</comment>
<evidence type="ECO:0000313" key="3">
    <source>
        <dbReference type="EMBL" id="GES76150.1"/>
    </source>
</evidence>
<dbReference type="PROSITE" id="PS50878">
    <property type="entry name" value="RT_POL"/>
    <property type="match status" value="1"/>
</dbReference>
<gene>
    <name evidence="3" type="ORF">RCL2_000355700</name>
</gene>
<dbReference type="PANTHER" id="PTHR21301">
    <property type="entry name" value="REVERSE TRANSCRIPTASE"/>
    <property type="match status" value="1"/>
</dbReference>
<organism evidence="3 4">
    <name type="scientific">Rhizophagus clarus</name>
    <dbReference type="NCBI Taxonomy" id="94130"/>
    <lineage>
        <taxon>Eukaryota</taxon>
        <taxon>Fungi</taxon>
        <taxon>Fungi incertae sedis</taxon>
        <taxon>Mucoromycota</taxon>
        <taxon>Glomeromycotina</taxon>
        <taxon>Glomeromycetes</taxon>
        <taxon>Glomerales</taxon>
        <taxon>Glomeraceae</taxon>
        <taxon>Rhizophagus</taxon>
    </lineage>
</organism>
<protein>
    <submittedName>
        <fullName evidence="3">Reverse transcriptase (RNA-dependent DNA polymerase) domain-containing protein</fullName>
    </submittedName>
</protein>
<reference evidence="3" key="1">
    <citation type="submission" date="2019-10" db="EMBL/GenBank/DDBJ databases">
        <title>Conservation and host-specific expression of non-tandemly repeated heterogenous ribosome RNA gene in arbuscular mycorrhizal fungi.</title>
        <authorList>
            <person name="Maeda T."/>
            <person name="Kobayashi Y."/>
            <person name="Nakagawa T."/>
            <person name="Ezawa T."/>
            <person name="Yamaguchi K."/>
            <person name="Bino T."/>
            <person name="Nishimoto Y."/>
            <person name="Shigenobu S."/>
            <person name="Kawaguchi M."/>
        </authorList>
    </citation>
    <scope>NUCLEOTIDE SEQUENCE</scope>
    <source>
        <strain evidence="3">HR1</strain>
    </source>
</reference>
<dbReference type="GO" id="GO:0003964">
    <property type="term" value="F:RNA-directed DNA polymerase activity"/>
    <property type="evidence" value="ECO:0007669"/>
    <property type="project" value="UniProtKB-KW"/>
</dbReference>